<evidence type="ECO:0000313" key="2">
    <source>
        <dbReference type="Proteomes" id="UP000239047"/>
    </source>
</evidence>
<dbReference type="OrthoDB" id="2112405at2"/>
<dbReference type="Proteomes" id="UP000239047">
    <property type="component" value="Unassembled WGS sequence"/>
</dbReference>
<accession>A0A2S5GB08</accession>
<keyword evidence="2" id="KW-1185">Reference proteome</keyword>
<dbReference type="EMBL" id="PREZ01000004">
    <property type="protein sequence ID" value="PPA70083.1"/>
    <property type="molecule type" value="Genomic_DNA"/>
</dbReference>
<evidence type="ECO:0000313" key="1">
    <source>
        <dbReference type="EMBL" id="PPA70083.1"/>
    </source>
</evidence>
<gene>
    <name evidence="1" type="ORF">C4B60_10860</name>
</gene>
<organism evidence="1 2">
    <name type="scientific">Jeotgalibacillus proteolyticus</name>
    <dbReference type="NCBI Taxonomy" id="2082395"/>
    <lineage>
        <taxon>Bacteria</taxon>
        <taxon>Bacillati</taxon>
        <taxon>Bacillota</taxon>
        <taxon>Bacilli</taxon>
        <taxon>Bacillales</taxon>
        <taxon>Caryophanaceae</taxon>
        <taxon>Jeotgalibacillus</taxon>
    </lineage>
</organism>
<dbReference type="RefSeq" id="WP_104058033.1">
    <property type="nucleotide sequence ID" value="NZ_PREZ01000004.1"/>
</dbReference>
<proteinExistence type="predicted"/>
<sequence>MIKKQLFHAMQKNLDVEMIYISNTNQISQRKIKVLKLNEHSMAAYCYLRKTTRTFTYSNILSCIPVIEKEPLVM</sequence>
<name>A0A2S5GB08_9BACL</name>
<protein>
    <submittedName>
        <fullName evidence="1">Transcriptional regulator</fullName>
    </submittedName>
</protein>
<reference evidence="1 2" key="1">
    <citation type="submission" date="2018-02" db="EMBL/GenBank/DDBJ databases">
        <title>Jeotgalibacillus proteolyticum sp. nov. a protease producing bacterium isolated from ocean sediments of Laizhou Bay.</title>
        <authorList>
            <person name="Li Y."/>
        </authorList>
    </citation>
    <scope>NUCLEOTIDE SEQUENCE [LARGE SCALE GENOMIC DNA]</scope>
    <source>
        <strain evidence="1 2">22-7</strain>
    </source>
</reference>
<dbReference type="AlphaFoldDB" id="A0A2S5GB08"/>
<comment type="caution">
    <text evidence="1">The sequence shown here is derived from an EMBL/GenBank/DDBJ whole genome shotgun (WGS) entry which is preliminary data.</text>
</comment>